<dbReference type="CDD" id="cd10169">
    <property type="entry name" value="ASKHA_NBD_actin-like"/>
    <property type="match status" value="1"/>
</dbReference>
<dbReference type="SMART" id="SM00268">
    <property type="entry name" value="ACTIN"/>
    <property type="match status" value="1"/>
</dbReference>
<feature type="compositionally biased region" description="Polar residues" evidence="2">
    <location>
        <begin position="1075"/>
        <end position="1103"/>
    </location>
</feature>
<name>A0AAW0UPL0_SCYPA</name>
<evidence type="ECO:0000256" key="1">
    <source>
        <dbReference type="RuleBase" id="RU000487"/>
    </source>
</evidence>
<feature type="region of interest" description="Disordered" evidence="2">
    <location>
        <begin position="258"/>
        <end position="292"/>
    </location>
</feature>
<feature type="region of interest" description="Disordered" evidence="2">
    <location>
        <begin position="845"/>
        <end position="869"/>
    </location>
</feature>
<dbReference type="InterPro" id="IPR011993">
    <property type="entry name" value="PH-like_dom_sf"/>
</dbReference>
<accession>A0AAW0UPL0</accession>
<feature type="compositionally biased region" description="Low complexity" evidence="2">
    <location>
        <begin position="1325"/>
        <end position="1335"/>
    </location>
</feature>
<evidence type="ECO:0000313" key="4">
    <source>
        <dbReference type="EMBL" id="KAK8402073.1"/>
    </source>
</evidence>
<evidence type="ECO:0000256" key="2">
    <source>
        <dbReference type="SAM" id="MobiDB-lite"/>
    </source>
</evidence>
<feature type="region of interest" description="Disordered" evidence="2">
    <location>
        <begin position="719"/>
        <end position="746"/>
    </location>
</feature>
<dbReference type="EMBL" id="JARAKH010000008">
    <property type="protein sequence ID" value="KAK8402073.1"/>
    <property type="molecule type" value="Genomic_DNA"/>
</dbReference>
<feature type="compositionally biased region" description="Acidic residues" evidence="2">
    <location>
        <begin position="215"/>
        <end position="226"/>
    </location>
</feature>
<feature type="compositionally biased region" description="Pro residues" evidence="2">
    <location>
        <begin position="334"/>
        <end position="352"/>
    </location>
</feature>
<evidence type="ECO:0000259" key="3">
    <source>
        <dbReference type="PROSITE" id="PS50003"/>
    </source>
</evidence>
<feature type="compositionally biased region" description="Basic residues" evidence="2">
    <location>
        <begin position="353"/>
        <end position="362"/>
    </location>
</feature>
<feature type="region of interest" description="Disordered" evidence="2">
    <location>
        <begin position="597"/>
        <end position="628"/>
    </location>
</feature>
<organism evidence="4 5">
    <name type="scientific">Scylla paramamosain</name>
    <name type="common">Mud crab</name>
    <dbReference type="NCBI Taxonomy" id="85552"/>
    <lineage>
        <taxon>Eukaryota</taxon>
        <taxon>Metazoa</taxon>
        <taxon>Ecdysozoa</taxon>
        <taxon>Arthropoda</taxon>
        <taxon>Crustacea</taxon>
        <taxon>Multicrustacea</taxon>
        <taxon>Malacostraca</taxon>
        <taxon>Eumalacostraca</taxon>
        <taxon>Eucarida</taxon>
        <taxon>Decapoda</taxon>
        <taxon>Pleocyemata</taxon>
        <taxon>Brachyura</taxon>
        <taxon>Eubrachyura</taxon>
        <taxon>Portunoidea</taxon>
        <taxon>Portunidae</taxon>
        <taxon>Portuninae</taxon>
        <taxon>Scylla</taxon>
    </lineage>
</organism>
<dbReference type="InterPro" id="IPR001849">
    <property type="entry name" value="PH_domain"/>
</dbReference>
<feature type="region of interest" description="Disordered" evidence="2">
    <location>
        <begin position="326"/>
        <end position="383"/>
    </location>
</feature>
<feature type="region of interest" description="Disordered" evidence="2">
    <location>
        <begin position="215"/>
        <end position="240"/>
    </location>
</feature>
<dbReference type="SUPFAM" id="SSF50729">
    <property type="entry name" value="PH domain-like"/>
    <property type="match status" value="1"/>
</dbReference>
<feature type="region of interest" description="Disordered" evidence="2">
    <location>
        <begin position="1361"/>
        <end position="1392"/>
    </location>
</feature>
<feature type="region of interest" description="Disordered" evidence="2">
    <location>
        <begin position="1412"/>
        <end position="1434"/>
    </location>
</feature>
<feature type="compositionally biased region" description="Polar residues" evidence="2">
    <location>
        <begin position="1048"/>
        <end position="1061"/>
    </location>
</feature>
<comment type="caution">
    <text evidence="4">The sequence shown here is derived from an EMBL/GenBank/DDBJ whole genome shotgun (WGS) entry which is preliminary data.</text>
</comment>
<dbReference type="Pfam" id="PF00169">
    <property type="entry name" value="PH"/>
    <property type="match status" value="1"/>
</dbReference>
<feature type="domain" description="PH" evidence="3">
    <location>
        <begin position="1487"/>
        <end position="1584"/>
    </location>
</feature>
<dbReference type="Proteomes" id="UP001487740">
    <property type="component" value="Unassembled WGS sequence"/>
</dbReference>
<feature type="region of interest" description="Disordered" evidence="2">
    <location>
        <begin position="1322"/>
        <end position="1346"/>
    </location>
</feature>
<evidence type="ECO:0000313" key="5">
    <source>
        <dbReference type="Proteomes" id="UP001487740"/>
    </source>
</evidence>
<dbReference type="SUPFAM" id="SSF53067">
    <property type="entry name" value="Actin-like ATPase domain"/>
    <property type="match status" value="2"/>
</dbReference>
<feature type="compositionally biased region" description="Basic and acidic residues" evidence="2">
    <location>
        <begin position="1288"/>
        <end position="1300"/>
    </location>
</feature>
<dbReference type="PANTHER" id="PTHR11937">
    <property type="entry name" value="ACTIN"/>
    <property type="match status" value="1"/>
</dbReference>
<feature type="region of interest" description="Disordered" evidence="2">
    <location>
        <begin position="536"/>
        <end position="576"/>
    </location>
</feature>
<dbReference type="Gene3D" id="2.30.29.30">
    <property type="entry name" value="Pleckstrin-homology domain (PH domain)/Phosphotyrosine-binding domain (PTB)"/>
    <property type="match status" value="1"/>
</dbReference>
<feature type="region of interest" description="Disordered" evidence="2">
    <location>
        <begin position="1125"/>
        <end position="1163"/>
    </location>
</feature>
<dbReference type="Gene3D" id="3.30.420.40">
    <property type="match status" value="2"/>
</dbReference>
<feature type="region of interest" description="Disordered" evidence="2">
    <location>
        <begin position="1225"/>
        <end position="1302"/>
    </location>
</feature>
<dbReference type="Pfam" id="PF00022">
    <property type="entry name" value="Actin"/>
    <property type="match status" value="1"/>
</dbReference>
<feature type="compositionally biased region" description="Low complexity" evidence="2">
    <location>
        <begin position="1038"/>
        <end position="1047"/>
    </location>
</feature>
<feature type="compositionally biased region" description="Low complexity" evidence="2">
    <location>
        <begin position="262"/>
        <end position="278"/>
    </location>
</feature>
<feature type="region of interest" description="Disordered" evidence="2">
    <location>
        <begin position="297"/>
        <end position="316"/>
    </location>
</feature>
<feature type="compositionally biased region" description="Basic and acidic residues" evidence="2">
    <location>
        <begin position="1125"/>
        <end position="1141"/>
    </location>
</feature>
<dbReference type="InterPro" id="IPR004000">
    <property type="entry name" value="Actin"/>
</dbReference>
<protein>
    <recommendedName>
        <fullName evidence="3">PH domain-containing protein</fullName>
    </recommendedName>
</protein>
<feature type="compositionally biased region" description="Low complexity" evidence="2">
    <location>
        <begin position="615"/>
        <end position="625"/>
    </location>
</feature>
<feature type="compositionally biased region" description="Polar residues" evidence="2">
    <location>
        <begin position="1365"/>
        <end position="1384"/>
    </location>
</feature>
<keyword evidence="5" id="KW-1185">Reference proteome</keyword>
<proteinExistence type="inferred from homology"/>
<feature type="compositionally biased region" description="Acidic residues" evidence="2">
    <location>
        <begin position="1150"/>
        <end position="1162"/>
    </location>
</feature>
<sequence>MNTCIIPVREAPGDDGGAVGGGERCVIPVVVVSGASERHGESANWRKCPTRYPWESPPPFRRHDAAAISIRGTYQEPSARIILKGSIAFTHDGAGGECEVQEVSRWLLEEPDSLETVQSVSVISPEGNNEGEESGAKGGSAALTSYLESYLPEAPPRRRRSRSQRSSDSAIYVGGDGIGAEVWGPRSTSLIITLGGGDDDGGYPFFSDEIDPEDDCVFSPGTEEEPLQPHRIGSDQEGAPLAKKRCRSACEFIKHTILGDVPPSSQQEHSSSPSSDSPGRTEPQPSVPNHDLLEKTKENEKEDESQDQTKDSEKQIVNIEFITRELPEPVTGGAPPPSPLPLVAAPSPPPRSKSPRKKHRARSSSPVRSGIPKDLPNPRRSRSCCLHDSEEALRHQEILHEGKLDPKSFLEYLVGGGGRGGKVGSLPWDYKYCPLYQSMSALQMAAEGRDYLMWCPDQEFDNAVSALDIRGLVDLVQTLQDAMAVEQQTFDSLSQQLELVSEPLQQQRLSAALCTSQTRLARLCARNMRCFRQQALKARQRDNSESRSSSPRDSGLVVSSAAPSDTEGGDARSPTHGSFKNSLAFFQRAAHLVAANTRNAAQGYRQKDSRRRSSRGSSTYSSSGSEVWSVNSEDLTAGDLAASGGVRGDLDGDLLGYVDDQGTYEQVLFINGRPQYQDDFGSGGEESIASWSAPQFHAKLRGGNSAEVADGRRQLTSVVHTSSAVAGAPPPASQPDPECLTPSRTSYTSAGDLEHLVTLPRRKPYLNFKSVSCTADLPGVGGGLSTDFDNGSLSDFKERLGVTRGSDPTTITRAQSFKEGLNYYSSDYGNSGSTYSLSRTQSFHDGLASSGDVPDGDGGGGGSGRARLQRAPSVDEILESVKYLRAKKTMVKSTPDLASAPEPVYHSAGSLLGVRYNSRASDSSLYEKVPEPDYEQIHDEVDHANIAHYENFCRGNNHYENVHLKGEAIYDSPRPTDVHLLHQYDRGHADLQYENVKYDVPVYENLDGKEPTYMNVNGKAGNVYANLDGRKSATLRPSSSASSNSRSKVTISGNSTLQGTTYDVPRAATHIYDSPQRQVRSVGASTQANEYDTPRNNRSVLPQSTQIVLKAKNDQKQKIDDIFADCDKDSLDGDREKDRAPPDIPSPDYGSEEEGEGYEDASNEYVTTELPDEGLGESDSRSYYTEDPAGLEVILEEPEEEYCSSHVSEDELRRDVDITFELKCERRSLDGSEGIGSAEGDTQSSGGSEHCVEEDCASSGIHSEDTPSPGPPVDAEKEGRQGLLHKQKREEDRTQKDRCVEVYPETVRQRQRNMMAANNKVDIKNWNSSNNNNNNDTLTSPSKSKKFLPSVKALRSQFEAGKTSIGKSETNGSVTTNGSNGQTLSRKSSSSSVASISQDVASTATITSLHSPNASVENLGSPAIPEDGPGSSEPVEPIFNQFRKVDQELRELMSKPHSTSGWDPRPLLKRLYYIPEAPKIQSQGTTYVNIEGYLEKLPSGRKKATFWNAWKRRYFMAKNGILYYYQSAQTDKPSMKMTLMGGKVECMEPNMVGVDDGKGHYVVVRCSSRQEAERWRRALETHTVEDFTSQYVQPWPMPTNPTLLRDTIIVDIGSASIRAGVLASQATLPQVFIPSVVASGREGRGQVWGMDALAPDVRASSSLTFPIRPTHKISKYSVDLSAVSSLLQKAFAELKVDPKNYHIQLSVPRVLNTNTQAELLRVLFDKFGVRSINLTHQSILALYAYNATSGIVVDVGERMDIVPVIDGYIVDGGVSRVPYGGYRILDHLRQFLYMRNISCINEVESYIIRQVLENICYCAHHYNTEKARCTKNPENFEKSVSLAEYCTKDWPYESISLDFGRFQATEGLFNPDAWGLDHPGLHKLVHKAIMECSMDIRKEMSRSIFLAGGVTQLPGLVDRLTTELDNLTPPAIRPKVHASPYRYHAAYIGACVLAESPAFTQSRISQEDWNKHGNSTLRKWSL</sequence>
<feature type="region of interest" description="Disordered" evidence="2">
    <location>
        <begin position="152"/>
        <end position="171"/>
    </location>
</feature>
<comment type="similarity">
    <text evidence="1">Belongs to the actin family.</text>
</comment>
<dbReference type="PROSITE" id="PS50003">
    <property type="entry name" value="PH_DOMAIN"/>
    <property type="match status" value="1"/>
</dbReference>
<reference evidence="4 5" key="1">
    <citation type="submission" date="2023-03" db="EMBL/GenBank/DDBJ databases">
        <title>High-quality genome of Scylla paramamosain provides insights in environmental adaptation.</title>
        <authorList>
            <person name="Zhang L."/>
        </authorList>
    </citation>
    <scope>NUCLEOTIDE SEQUENCE [LARGE SCALE GENOMIC DNA]</scope>
    <source>
        <strain evidence="4">LZ_2023a</strain>
        <tissue evidence="4">Muscle</tissue>
    </source>
</reference>
<feature type="region of interest" description="Disordered" evidence="2">
    <location>
        <begin position="1034"/>
        <end position="1103"/>
    </location>
</feature>
<dbReference type="Gene3D" id="3.90.640.10">
    <property type="entry name" value="Actin, Chain A, domain 4"/>
    <property type="match status" value="1"/>
</dbReference>
<dbReference type="InterPro" id="IPR043129">
    <property type="entry name" value="ATPase_NBD"/>
</dbReference>
<dbReference type="SMART" id="SM00233">
    <property type="entry name" value="PH"/>
    <property type="match status" value="1"/>
</dbReference>
<gene>
    <name evidence="4" type="ORF">O3P69_001278</name>
</gene>